<dbReference type="InterPro" id="IPR029062">
    <property type="entry name" value="Class_I_gatase-like"/>
</dbReference>
<protein>
    <recommendedName>
        <fullName evidence="7">Cyanophycinase</fullName>
    </recommendedName>
</protein>
<dbReference type="EMBL" id="BAABLM010000001">
    <property type="protein sequence ID" value="GAA4665501.1"/>
    <property type="molecule type" value="Genomic_DNA"/>
</dbReference>
<keyword evidence="3" id="KW-0378">Hydrolase</keyword>
<evidence type="ECO:0000256" key="3">
    <source>
        <dbReference type="ARBA" id="ARBA00022801"/>
    </source>
</evidence>
<comment type="caution">
    <text evidence="5">The sequence shown here is derived from an EMBL/GenBank/DDBJ whole genome shotgun (WGS) entry which is preliminary data.</text>
</comment>
<accession>A0ABP8VJ49</accession>
<evidence type="ECO:0008006" key="7">
    <source>
        <dbReference type="Google" id="ProtNLM"/>
    </source>
</evidence>
<evidence type="ECO:0000256" key="1">
    <source>
        <dbReference type="ARBA" id="ARBA00006534"/>
    </source>
</evidence>
<dbReference type="Gene3D" id="3.40.50.880">
    <property type="match status" value="1"/>
</dbReference>
<keyword evidence="6" id="KW-1185">Reference proteome</keyword>
<dbReference type="InterPro" id="IPR005320">
    <property type="entry name" value="Peptidase_S51"/>
</dbReference>
<dbReference type="PANTHER" id="PTHR36175:SF1">
    <property type="entry name" value="CYANOPHYCINASE"/>
    <property type="match status" value="1"/>
</dbReference>
<sequence>MERSAPGDGEHVSIHLVGGGWSPDATEVYELFVAEAATRASRIGREVPRIAVLLVVEDDVPSAEYRNEFPALLASIGPCEPLVTEVISSDVFDTTVLSDIDGLLVGGGVTPAYFEAIVPLVDQVRLLVSDGLPYLGFSAGAMIAADTAILGGYRIGGVEVCPPDASEDLDEVTLAQGLGLVDLAIDVHAAQWGTLTRLIAATEAGLVTGGVAIDENTALVVGDGALAVIGNGSVWRVEPQLDEVSGEIVGVTVGTLGVAD</sequence>
<evidence type="ECO:0000256" key="4">
    <source>
        <dbReference type="ARBA" id="ARBA00022825"/>
    </source>
</evidence>
<keyword evidence="4" id="KW-0720">Serine protease</keyword>
<organism evidence="5 6">
    <name type="scientific">Frondihabitans cladoniiphilus</name>
    <dbReference type="NCBI Taxonomy" id="715785"/>
    <lineage>
        <taxon>Bacteria</taxon>
        <taxon>Bacillati</taxon>
        <taxon>Actinomycetota</taxon>
        <taxon>Actinomycetes</taxon>
        <taxon>Micrococcales</taxon>
        <taxon>Microbacteriaceae</taxon>
        <taxon>Frondihabitans</taxon>
    </lineage>
</organism>
<dbReference type="PANTHER" id="PTHR36175">
    <property type="entry name" value="CYANOPHYCINASE"/>
    <property type="match status" value="1"/>
</dbReference>
<name>A0ABP8VJ49_9MICO</name>
<dbReference type="SUPFAM" id="SSF52317">
    <property type="entry name" value="Class I glutamine amidotransferase-like"/>
    <property type="match status" value="1"/>
</dbReference>
<evidence type="ECO:0000256" key="2">
    <source>
        <dbReference type="ARBA" id="ARBA00022670"/>
    </source>
</evidence>
<dbReference type="Pfam" id="PF03575">
    <property type="entry name" value="Peptidase_S51"/>
    <property type="match status" value="1"/>
</dbReference>
<comment type="similarity">
    <text evidence="1">Belongs to the peptidase S51 family.</text>
</comment>
<keyword evidence="2" id="KW-0645">Protease</keyword>
<dbReference type="Proteomes" id="UP001501295">
    <property type="component" value="Unassembled WGS sequence"/>
</dbReference>
<gene>
    <name evidence="5" type="ORF">GCM10025780_03600</name>
</gene>
<evidence type="ECO:0000313" key="6">
    <source>
        <dbReference type="Proteomes" id="UP001501295"/>
    </source>
</evidence>
<proteinExistence type="inferred from homology"/>
<reference evidence="6" key="1">
    <citation type="journal article" date="2019" name="Int. J. Syst. Evol. Microbiol.">
        <title>The Global Catalogue of Microorganisms (GCM) 10K type strain sequencing project: providing services to taxonomists for standard genome sequencing and annotation.</title>
        <authorList>
            <consortium name="The Broad Institute Genomics Platform"/>
            <consortium name="The Broad Institute Genome Sequencing Center for Infectious Disease"/>
            <person name="Wu L."/>
            <person name="Ma J."/>
        </authorList>
    </citation>
    <scope>NUCLEOTIDE SEQUENCE [LARGE SCALE GENOMIC DNA]</scope>
    <source>
        <strain evidence="6">JCM 18956</strain>
    </source>
</reference>
<evidence type="ECO:0000313" key="5">
    <source>
        <dbReference type="EMBL" id="GAA4665501.1"/>
    </source>
</evidence>